<sequence length="173" mass="18517">MTTTPSARFYQVGTNSTAKLIAPITNDGIVIFRSAGLNTNQNPGSGMKVNNTSLNLLNNDGAYLLHIGFRLVPNTIVFNSRKPDGTWLQEKSVSAAVDHFTGPNGNTSVTVFDHGDKYQVLLNGKTVIHYAKQISGPASTLLYKVDEGESPLFSSMVAANTYTNLAALVPDLA</sequence>
<gene>
    <name evidence="3" type="ORF">AAE3_LOCUS6610</name>
</gene>
<evidence type="ECO:0000313" key="3">
    <source>
        <dbReference type="EMBL" id="CAA7264388.1"/>
    </source>
</evidence>
<comment type="caution">
    <text evidence="3">The sequence shown here is derived from an EMBL/GenBank/DDBJ whole genome shotgun (WGS) entry which is preliminary data.</text>
</comment>
<keyword evidence="4" id="KW-1185">Reference proteome</keyword>
<dbReference type="EMBL" id="CACVBS010000044">
    <property type="protein sequence ID" value="CAA7264388.1"/>
    <property type="molecule type" value="Genomic_DNA"/>
</dbReference>
<evidence type="ECO:0000256" key="1">
    <source>
        <dbReference type="RuleBase" id="RU102079"/>
    </source>
</evidence>
<name>A0A8S0W676_CYCAE</name>
<reference evidence="3 4" key="1">
    <citation type="submission" date="2020-01" db="EMBL/GenBank/DDBJ databases">
        <authorList>
            <person name="Gupta K D."/>
        </authorList>
    </citation>
    <scope>NUCLEOTIDE SEQUENCE [LARGE SCALE GENOMIC DNA]</scope>
</reference>
<dbReference type="GO" id="GO:0030246">
    <property type="term" value="F:carbohydrate binding"/>
    <property type="evidence" value="ECO:0007669"/>
    <property type="project" value="UniProtKB-UniRule"/>
</dbReference>
<dbReference type="InterPro" id="IPR001079">
    <property type="entry name" value="Galectin_CRD"/>
</dbReference>
<organism evidence="3 4">
    <name type="scientific">Cyclocybe aegerita</name>
    <name type="common">Black poplar mushroom</name>
    <name type="synonym">Agrocybe aegerita</name>
    <dbReference type="NCBI Taxonomy" id="1973307"/>
    <lineage>
        <taxon>Eukaryota</taxon>
        <taxon>Fungi</taxon>
        <taxon>Dikarya</taxon>
        <taxon>Basidiomycota</taxon>
        <taxon>Agaricomycotina</taxon>
        <taxon>Agaricomycetes</taxon>
        <taxon>Agaricomycetidae</taxon>
        <taxon>Agaricales</taxon>
        <taxon>Agaricineae</taxon>
        <taxon>Bolbitiaceae</taxon>
        <taxon>Cyclocybe</taxon>
    </lineage>
</organism>
<feature type="domain" description="Galectin" evidence="2">
    <location>
        <begin position="16"/>
        <end position="154"/>
    </location>
</feature>
<dbReference type="Gene3D" id="2.60.120.200">
    <property type="match status" value="1"/>
</dbReference>
<protein>
    <recommendedName>
        <fullName evidence="1">Galectin</fullName>
    </recommendedName>
</protein>
<dbReference type="Pfam" id="PF00337">
    <property type="entry name" value="Gal-bind_lectin"/>
    <property type="match status" value="1"/>
</dbReference>
<dbReference type="SUPFAM" id="SSF49899">
    <property type="entry name" value="Concanavalin A-like lectins/glucanases"/>
    <property type="match status" value="1"/>
</dbReference>
<dbReference type="PROSITE" id="PS51304">
    <property type="entry name" value="GALECTIN"/>
    <property type="match status" value="1"/>
</dbReference>
<accession>A0A8S0W676</accession>
<dbReference type="AlphaFoldDB" id="A0A8S0W676"/>
<dbReference type="Proteomes" id="UP000467700">
    <property type="component" value="Unassembled WGS sequence"/>
</dbReference>
<keyword evidence="1" id="KW-0430">Lectin</keyword>
<dbReference type="InterPro" id="IPR013320">
    <property type="entry name" value="ConA-like_dom_sf"/>
</dbReference>
<evidence type="ECO:0000259" key="2">
    <source>
        <dbReference type="PROSITE" id="PS51304"/>
    </source>
</evidence>
<evidence type="ECO:0000313" key="4">
    <source>
        <dbReference type="Proteomes" id="UP000467700"/>
    </source>
</evidence>
<dbReference type="OrthoDB" id="3018764at2759"/>
<proteinExistence type="predicted"/>